<gene>
    <name evidence="2" type="ORF">NT6N_25020</name>
</gene>
<organism evidence="2">
    <name type="scientific">Oceaniferula spumae</name>
    <dbReference type="NCBI Taxonomy" id="2979115"/>
    <lineage>
        <taxon>Bacteria</taxon>
        <taxon>Pseudomonadati</taxon>
        <taxon>Verrucomicrobiota</taxon>
        <taxon>Verrucomicrobiia</taxon>
        <taxon>Verrucomicrobiales</taxon>
        <taxon>Verrucomicrobiaceae</taxon>
        <taxon>Oceaniferula</taxon>
    </lineage>
</organism>
<keyword evidence="1" id="KW-0732">Signal</keyword>
<accession>A0AAT9FMV7</accession>
<feature type="chain" id="PRO_5043893907" description="DUF255 domain-containing protein" evidence="1">
    <location>
        <begin position="26"/>
        <end position="81"/>
    </location>
</feature>
<feature type="signal peptide" evidence="1">
    <location>
        <begin position="1"/>
        <end position="25"/>
    </location>
</feature>
<dbReference type="EMBL" id="AP026866">
    <property type="protein sequence ID" value="BDS07462.1"/>
    <property type="molecule type" value="Genomic_DNA"/>
</dbReference>
<sequence>MVYYPTMKTILKTVIVTTLITVAHAQGPRPTDIGASQQQMGSPGVMWYATWDTALAEAKRSQRPILFMAAAAQCDGISGVF</sequence>
<protein>
    <recommendedName>
        <fullName evidence="3">DUF255 domain-containing protein</fullName>
    </recommendedName>
</protein>
<evidence type="ECO:0008006" key="3">
    <source>
        <dbReference type="Google" id="ProtNLM"/>
    </source>
</evidence>
<name>A0AAT9FMV7_9BACT</name>
<dbReference type="AlphaFoldDB" id="A0AAT9FMV7"/>
<dbReference type="KEGG" id="osu:NT6N_25020"/>
<reference evidence="2" key="1">
    <citation type="submission" date="2024-07" db="EMBL/GenBank/DDBJ databases">
        <title>Complete genome sequence of Verrucomicrobiaceae bacterium NT6N.</title>
        <authorList>
            <person name="Huang C."/>
            <person name="Takami H."/>
            <person name="Hamasaki K."/>
        </authorList>
    </citation>
    <scope>NUCLEOTIDE SEQUENCE</scope>
    <source>
        <strain evidence="2">NT6N</strain>
    </source>
</reference>
<evidence type="ECO:0000256" key="1">
    <source>
        <dbReference type="SAM" id="SignalP"/>
    </source>
</evidence>
<evidence type="ECO:0000313" key="2">
    <source>
        <dbReference type="EMBL" id="BDS07462.1"/>
    </source>
</evidence>
<proteinExistence type="predicted"/>